<evidence type="ECO:0000313" key="2">
    <source>
        <dbReference type="EMBL" id="KUN97567.1"/>
    </source>
</evidence>
<keyword evidence="3" id="KW-1185">Reference proteome</keyword>
<dbReference type="Proteomes" id="UP000053429">
    <property type="component" value="Unassembled WGS sequence"/>
</dbReference>
<feature type="compositionally biased region" description="Low complexity" evidence="1">
    <location>
        <begin position="15"/>
        <end position="29"/>
    </location>
</feature>
<feature type="compositionally biased region" description="Basic residues" evidence="1">
    <location>
        <begin position="1"/>
        <end position="11"/>
    </location>
</feature>
<organism evidence="2 3">
    <name type="scientific">Streptomyces caeruleatus</name>
    <dbReference type="NCBI Taxonomy" id="661399"/>
    <lineage>
        <taxon>Bacteria</taxon>
        <taxon>Bacillati</taxon>
        <taxon>Actinomycetota</taxon>
        <taxon>Actinomycetes</taxon>
        <taxon>Kitasatosporales</taxon>
        <taxon>Streptomycetaceae</taxon>
        <taxon>Streptomyces</taxon>
    </lineage>
</organism>
<feature type="region of interest" description="Disordered" evidence="1">
    <location>
        <begin position="1"/>
        <end position="39"/>
    </location>
</feature>
<dbReference type="AlphaFoldDB" id="A0A101TSB2"/>
<protein>
    <submittedName>
        <fullName evidence="2">Uncharacterized protein</fullName>
    </submittedName>
</protein>
<reference evidence="2 3" key="1">
    <citation type="submission" date="2015-10" db="EMBL/GenBank/DDBJ databases">
        <title>Draft genome sequence of Streptomyces caeruleatus NRRL B-24802, type strain for the species Streptomyces caeruleatus.</title>
        <authorList>
            <person name="Ruckert C."/>
            <person name="Winkler A."/>
            <person name="Kalinowski J."/>
            <person name="Kampfer P."/>
            <person name="Glaeser S."/>
        </authorList>
    </citation>
    <scope>NUCLEOTIDE SEQUENCE [LARGE SCALE GENOMIC DNA]</scope>
    <source>
        <strain evidence="2 3">NRRL B-24802</strain>
    </source>
</reference>
<evidence type="ECO:0000256" key="1">
    <source>
        <dbReference type="SAM" id="MobiDB-lite"/>
    </source>
</evidence>
<sequence>MLKPGTGRRRACERPTAPAPGQGPEEPGTSACGLPPHRSPYGLHEWLAGEDSALVRPYLIMYERERAPRSRRHVMGTEEVPV</sequence>
<accession>A0A101TSB2</accession>
<proteinExistence type="predicted"/>
<gene>
    <name evidence="2" type="ORF">AQJ67_29560</name>
</gene>
<comment type="caution">
    <text evidence="2">The sequence shown here is derived from an EMBL/GenBank/DDBJ whole genome shotgun (WGS) entry which is preliminary data.</text>
</comment>
<evidence type="ECO:0000313" key="3">
    <source>
        <dbReference type="Proteomes" id="UP000053429"/>
    </source>
</evidence>
<name>A0A101TSB2_9ACTN</name>
<dbReference type="EMBL" id="LMWY01000041">
    <property type="protein sequence ID" value="KUN97567.1"/>
    <property type="molecule type" value="Genomic_DNA"/>
</dbReference>